<accession>A0A4U5PJ46</accession>
<keyword evidence="3" id="KW-1185">Reference proteome</keyword>
<feature type="region of interest" description="Disordered" evidence="1">
    <location>
        <begin position="25"/>
        <end position="50"/>
    </location>
</feature>
<comment type="caution">
    <text evidence="2">The sequence shown here is derived from an EMBL/GenBank/DDBJ whole genome shotgun (WGS) entry which is preliminary data.</text>
</comment>
<dbReference type="AlphaFoldDB" id="A0A4U5PJ46"/>
<evidence type="ECO:0000256" key="1">
    <source>
        <dbReference type="SAM" id="MobiDB-lite"/>
    </source>
</evidence>
<reference evidence="2 3" key="2">
    <citation type="journal article" date="2019" name="G3 (Bethesda)">
        <title>Hybrid Assembly of the Genome of the Entomopathogenic Nematode Steinernema carpocapsae Identifies the X-Chromosome.</title>
        <authorList>
            <person name="Serra L."/>
            <person name="Macchietto M."/>
            <person name="Macias-Munoz A."/>
            <person name="McGill C.J."/>
            <person name="Rodriguez I.M."/>
            <person name="Rodriguez B."/>
            <person name="Murad R."/>
            <person name="Mortazavi A."/>
        </authorList>
    </citation>
    <scope>NUCLEOTIDE SEQUENCE [LARGE SCALE GENOMIC DNA]</scope>
    <source>
        <strain evidence="2 3">ALL</strain>
    </source>
</reference>
<organism evidence="2 3">
    <name type="scientific">Steinernema carpocapsae</name>
    <name type="common">Entomopathogenic nematode</name>
    <dbReference type="NCBI Taxonomy" id="34508"/>
    <lineage>
        <taxon>Eukaryota</taxon>
        <taxon>Metazoa</taxon>
        <taxon>Ecdysozoa</taxon>
        <taxon>Nematoda</taxon>
        <taxon>Chromadorea</taxon>
        <taxon>Rhabditida</taxon>
        <taxon>Tylenchina</taxon>
        <taxon>Panagrolaimomorpha</taxon>
        <taxon>Strongyloidoidea</taxon>
        <taxon>Steinernematidae</taxon>
        <taxon>Steinernema</taxon>
    </lineage>
</organism>
<name>A0A4U5PJ46_STECR</name>
<gene>
    <name evidence="2" type="ORF">L596_010608</name>
</gene>
<reference evidence="2 3" key="1">
    <citation type="journal article" date="2015" name="Genome Biol.">
        <title>Comparative genomics of Steinernema reveals deeply conserved gene regulatory networks.</title>
        <authorList>
            <person name="Dillman A.R."/>
            <person name="Macchietto M."/>
            <person name="Porter C.F."/>
            <person name="Rogers A."/>
            <person name="Williams B."/>
            <person name="Antoshechkin I."/>
            <person name="Lee M.M."/>
            <person name="Goodwin Z."/>
            <person name="Lu X."/>
            <person name="Lewis E.E."/>
            <person name="Goodrich-Blair H."/>
            <person name="Stock S.P."/>
            <person name="Adams B.J."/>
            <person name="Sternberg P.W."/>
            <person name="Mortazavi A."/>
        </authorList>
    </citation>
    <scope>NUCLEOTIDE SEQUENCE [LARGE SCALE GENOMIC DNA]</scope>
    <source>
        <strain evidence="2 3">ALL</strain>
    </source>
</reference>
<evidence type="ECO:0000313" key="3">
    <source>
        <dbReference type="Proteomes" id="UP000298663"/>
    </source>
</evidence>
<protein>
    <submittedName>
        <fullName evidence="2">Uncharacterized protein</fullName>
    </submittedName>
</protein>
<dbReference type="EMBL" id="AZBU02000002">
    <property type="protein sequence ID" value="TKR96610.1"/>
    <property type="molecule type" value="Genomic_DNA"/>
</dbReference>
<sequence>MQNLKQSTSLPVDSKRHTAYLDVLSGIGSQKKPDKPSISRKPSPSCKDRHICRHNEIFHKNASNSIHKEVTRSALLRSG</sequence>
<evidence type="ECO:0000313" key="2">
    <source>
        <dbReference type="EMBL" id="TKR96610.1"/>
    </source>
</evidence>
<dbReference type="Proteomes" id="UP000298663">
    <property type="component" value="Unassembled WGS sequence"/>
</dbReference>
<proteinExistence type="predicted"/>